<dbReference type="EC" id="2.7.11.1" evidence="1"/>
<proteinExistence type="predicted"/>
<evidence type="ECO:0000256" key="6">
    <source>
        <dbReference type="ARBA" id="ARBA00022840"/>
    </source>
</evidence>
<dbReference type="SUPFAM" id="SSF56112">
    <property type="entry name" value="Protein kinase-like (PK-like)"/>
    <property type="match status" value="1"/>
</dbReference>
<evidence type="ECO:0000256" key="1">
    <source>
        <dbReference type="ARBA" id="ARBA00012513"/>
    </source>
</evidence>
<dbReference type="Gene3D" id="1.10.510.10">
    <property type="entry name" value="Transferase(Phosphotransferase) domain 1"/>
    <property type="match status" value="1"/>
</dbReference>
<keyword evidence="12" id="KW-1185">Reference proteome</keyword>
<feature type="binding site" evidence="7">
    <location>
        <position position="39"/>
    </location>
    <ligand>
        <name>ATP</name>
        <dbReference type="ChEBI" id="CHEBI:30616"/>
    </ligand>
</feature>
<dbReference type="InterPro" id="IPR017441">
    <property type="entry name" value="Protein_kinase_ATP_BS"/>
</dbReference>
<dbReference type="SMART" id="SM00220">
    <property type="entry name" value="S_TKc"/>
    <property type="match status" value="1"/>
</dbReference>
<dbReference type="PANTHER" id="PTHR43289:SF6">
    <property type="entry name" value="SERINE_THREONINE-PROTEIN KINASE NEKL-3"/>
    <property type="match status" value="1"/>
</dbReference>
<dbReference type="CDD" id="cd14014">
    <property type="entry name" value="STKc_PknB_like"/>
    <property type="match status" value="1"/>
</dbReference>
<feature type="transmembrane region" description="Helical" evidence="9">
    <location>
        <begin position="302"/>
        <end position="322"/>
    </location>
</feature>
<evidence type="ECO:0000256" key="9">
    <source>
        <dbReference type="SAM" id="Phobius"/>
    </source>
</evidence>
<dbReference type="PROSITE" id="PS00108">
    <property type="entry name" value="PROTEIN_KINASE_ST"/>
    <property type="match status" value="1"/>
</dbReference>
<dbReference type="Gene3D" id="3.30.200.20">
    <property type="entry name" value="Phosphorylase Kinase, domain 1"/>
    <property type="match status" value="1"/>
</dbReference>
<dbReference type="Pfam" id="PF00069">
    <property type="entry name" value="Pkinase"/>
    <property type="match status" value="1"/>
</dbReference>
<evidence type="ECO:0000256" key="5">
    <source>
        <dbReference type="ARBA" id="ARBA00022777"/>
    </source>
</evidence>
<dbReference type="Proteomes" id="UP000294257">
    <property type="component" value="Unassembled WGS sequence"/>
</dbReference>
<evidence type="ECO:0000313" key="12">
    <source>
        <dbReference type="Proteomes" id="UP000294257"/>
    </source>
</evidence>
<accession>A0A4Q7KH27</accession>
<gene>
    <name evidence="11" type="ORF">EV193_109230</name>
</gene>
<organism evidence="11 12">
    <name type="scientific">Herbihabitans rhizosphaerae</name>
    <dbReference type="NCBI Taxonomy" id="1872711"/>
    <lineage>
        <taxon>Bacteria</taxon>
        <taxon>Bacillati</taxon>
        <taxon>Actinomycetota</taxon>
        <taxon>Actinomycetes</taxon>
        <taxon>Pseudonocardiales</taxon>
        <taxon>Pseudonocardiaceae</taxon>
        <taxon>Herbihabitans</taxon>
    </lineage>
</organism>
<dbReference type="PROSITE" id="PS00107">
    <property type="entry name" value="PROTEIN_KINASE_ATP"/>
    <property type="match status" value="1"/>
</dbReference>
<reference evidence="11 12" key="1">
    <citation type="submission" date="2019-02" db="EMBL/GenBank/DDBJ databases">
        <title>Genomic Encyclopedia of Type Strains, Phase IV (KMG-IV): sequencing the most valuable type-strain genomes for metagenomic binning, comparative biology and taxonomic classification.</title>
        <authorList>
            <person name="Goeker M."/>
        </authorList>
    </citation>
    <scope>NUCLEOTIDE SEQUENCE [LARGE SCALE GENOMIC DNA]</scope>
    <source>
        <strain evidence="11 12">DSM 101727</strain>
    </source>
</reference>
<dbReference type="RefSeq" id="WP_165401493.1">
    <property type="nucleotide sequence ID" value="NZ_SGWQ01000009.1"/>
</dbReference>
<dbReference type="InterPro" id="IPR011009">
    <property type="entry name" value="Kinase-like_dom_sf"/>
</dbReference>
<evidence type="ECO:0000256" key="2">
    <source>
        <dbReference type="ARBA" id="ARBA00022527"/>
    </source>
</evidence>
<keyword evidence="4 7" id="KW-0547">Nucleotide-binding</keyword>
<feature type="region of interest" description="Disordered" evidence="8">
    <location>
        <begin position="274"/>
        <end position="294"/>
    </location>
</feature>
<dbReference type="AlphaFoldDB" id="A0A4Q7KH27"/>
<evidence type="ECO:0000256" key="3">
    <source>
        <dbReference type="ARBA" id="ARBA00022679"/>
    </source>
</evidence>
<keyword evidence="9" id="KW-0812">Transmembrane</keyword>
<protein>
    <recommendedName>
        <fullName evidence="1">non-specific serine/threonine protein kinase</fullName>
        <ecNumber evidence="1">2.7.11.1</ecNumber>
    </recommendedName>
</protein>
<keyword evidence="9" id="KW-1133">Transmembrane helix</keyword>
<dbReference type="PANTHER" id="PTHR43289">
    <property type="entry name" value="MITOGEN-ACTIVATED PROTEIN KINASE KINASE KINASE 20-RELATED"/>
    <property type="match status" value="1"/>
</dbReference>
<evidence type="ECO:0000256" key="7">
    <source>
        <dbReference type="PROSITE-ProRule" id="PRU10141"/>
    </source>
</evidence>
<evidence type="ECO:0000256" key="8">
    <source>
        <dbReference type="SAM" id="MobiDB-lite"/>
    </source>
</evidence>
<keyword evidence="3" id="KW-0808">Transferase</keyword>
<name>A0A4Q7KH27_9PSEU</name>
<dbReference type="InterPro" id="IPR008271">
    <property type="entry name" value="Ser/Thr_kinase_AS"/>
</dbReference>
<keyword evidence="6 7" id="KW-0067">ATP-binding</keyword>
<feature type="transmembrane region" description="Helical" evidence="9">
    <location>
        <begin position="6"/>
        <end position="26"/>
    </location>
</feature>
<sequence>MSNPESIGRYALVGLLGSGGFAVVWLGRDEQLNDQVAIKVLADNWAHKSDVRDRFVKEAQVLRQARSDRIVHVHDIGETDDGKPYFVMSYADQGTLDDRLREGALPVETAFAHGVDICRAVADLHRAGYMHRDVKPSNVLFRSTVGGGERLLIGDLGLTKELAHTSGYTIAAGSPGYMAPEQAAGKGVDQRVDVYGAAAVVYRAVTGHKPKPEDLRPPSELRPGLPEGTDAVLLRAMSPDPTQRWQTADELAAEFERLRYAAHGAEAITVQVPVPAEPDDTTGPVSAPTPSAGTRRMTRGRILAAAIAVVVVVAAVVATLLVTTKDDPPPVSVQVADNTGRITLTVPTEWAAQKQGAQWSPKSIGLSEETGEPALAVAPNLAGWHDENSTTPGVFVGTSRDPGARAKIAATSHPGCRRDGGSERGGALPGEVVRFSCAGGVTLTSAALSTSDGVVAYVQIRQPAGPDRASAVLDSLRIGPASVP</sequence>
<comment type="caution">
    <text evidence="11">The sequence shown here is derived from an EMBL/GenBank/DDBJ whole genome shotgun (WGS) entry which is preliminary data.</text>
</comment>
<dbReference type="EMBL" id="SGWQ01000009">
    <property type="protein sequence ID" value="RZS34439.1"/>
    <property type="molecule type" value="Genomic_DNA"/>
</dbReference>
<dbReference type="GO" id="GO:0005524">
    <property type="term" value="F:ATP binding"/>
    <property type="evidence" value="ECO:0007669"/>
    <property type="project" value="UniProtKB-UniRule"/>
</dbReference>
<evidence type="ECO:0000256" key="4">
    <source>
        <dbReference type="ARBA" id="ARBA00022741"/>
    </source>
</evidence>
<keyword evidence="2 11" id="KW-0723">Serine/threonine-protein kinase</keyword>
<keyword evidence="9" id="KW-0472">Membrane</keyword>
<dbReference type="GO" id="GO:0004674">
    <property type="term" value="F:protein serine/threonine kinase activity"/>
    <property type="evidence" value="ECO:0007669"/>
    <property type="project" value="UniProtKB-KW"/>
</dbReference>
<evidence type="ECO:0000313" key="11">
    <source>
        <dbReference type="EMBL" id="RZS34439.1"/>
    </source>
</evidence>
<feature type="domain" description="Protein kinase" evidence="10">
    <location>
        <begin position="10"/>
        <end position="256"/>
    </location>
</feature>
<dbReference type="InterPro" id="IPR000719">
    <property type="entry name" value="Prot_kinase_dom"/>
</dbReference>
<keyword evidence="5 11" id="KW-0418">Kinase</keyword>
<dbReference type="PROSITE" id="PS50011">
    <property type="entry name" value="PROTEIN_KINASE_DOM"/>
    <property type="match status" value="1"/>
</dbReference>
<evidence type="ECO:0000259" key="10">
    <source>
        <dbReference type="PROSITE" id="PS50011"/>
    </source>
</evidence>